<dbReference type="PANTHER" id="PTHR10907">
    <property type="entry name" value="REGUCALCIN"/>
    <property type="match status" value="1"/>
</dbReference>
<dbReference type="InterPro" id="IPR005511">
    <property type="entry name" value="SMP-30"/>
</dbReference>
<dbReference type="GO" id="GO:0005509">
    <property type="term" value="F:calcium ion binding"/>
    <property type="evidence" value="ECO:0007669"/>
    <property type="project" value="TreeGrafter"/>
</dbReference>
<protein>
    <recommendedName>
        <fullName evidence="2">SMP-30/Gluconolactonase/LRE-like region domain-containing protein</fullName>
    </recommendedName>
</protein>
<evidence type="ECO:0000259" key="2">
    <source>
        <dbReference type="Pfam" id="PF08450"/>
    </source>
</evidence>
<dbReference type="InterPro" id="IPR013658">
    <property type="entry name" value="SGL"/>
</dbReference>
<proteinExistence type="inferred from homology"/>
<feature type="non-terminal residue" evidence="3">
    <location>
        <position position="210"/>
    </location>
</feature>
<dbReference type="Pfam" id="PF08450">
    <property type="entry name" value="SGL"/>
    <property type="match status" value="1"/>
</dbReference>
<dbReference type="PRINTS" id="PR01790">
    <property type="entry name" value="SMP30FAMILY"/>
</dbReference>
<dbReference type="AlphaFoldDB" id="A0A0F9AE41"/>
<evidence type="ECO:0000256" key="1">
    <source>
        <dbReference type="ARBA" id="ARBA00008853"/>
    </source>
</evidence>
<dbReference type="InterPro" id="IPR011042">
    <property type="entry name" value="6-blade_b-propeller_TolB-like"/>
</dbReference>
<dbReference type="Gene3D" id="2.120.10.30">
    <property type="entry name" value="TolB, C-terminal domain"/>
    <property type="match status" value="1"/>
</dbReference>
<gene>
    <name evidence="3" type="ORF">LCGC14_2661730</name>
</gene>
<dbReference type="EMBL" id="LAZR01046438">
    <property type="protein sequence ID" value="KKK96540.1"/>
    <property type="molecule type" value="Genomic_DNA"/>
</dbReference>
<comment type="similarity">
    <text evidence="1">Belongs to the SMP-30/CGR1 family.</text>
</comment>
<evidence type="ECO:0000313" key="3">
    <source>
        <dbReference type="EMBL" id="KKK96540.1"/>
    </source>
</evidence>
<comment type="caution">
    <text evidence="3">The sequence shown here is derived from an EMBL/GenBank/DDBJ whole genome shotgun (WGS) entry which is preliminary data.</text>
</comment>
<feature type="domain" description="SMP-30/Gluconolactonase/LRE-like region" evidence="2">
    <location>
        <begin position="13"/>
        <end position="174"/>
    </location>
</feature>
<dbReference type="GO" id="GO:0004341">
    <property type="term" value="F:gluconolactonase activity"/>
    <property type="evidence" value="ECO:0007669"/>
    <property type="project" value="TreeGrafter"/>
</dbReference>
<dbReference type="PANTHER" id="PTHR10907:SF47">
    <property type="entry name" value="REGUCALCIN"/>
    <property type="match status" value="1"/>
</dbReference>
<reference evidence="3" key="1">
    <citation type="journal article" date="2015" name="Nature">
        <title>Complex archaea that bridge the gap between prokaryotes and eukaryotes.</title>
        <authorList>
            <person name="Spang A."/>
            <person name="Saw J.H."/>
            <person name="Jorgensen S.L."/>
            <person name="Zaremba-Niedzwiedzka K."/>
            <person name="Martijn J."/>
            <person name="Lind A.E."/>
            <person name="van Eijk R."/>
            <person name="Schleper C."/>
            <person name="Guy L."/>
            <person name="Ettema T.J."/>
        </authorList>
    </citation>
    <scope>NUCLEOTIDE SEQUENCE</scope>
</reference>
<accession>A0A0F9AE41</accession>
<dbReference type="SUPFAM" id="SSF63829">
    <property type="entry name" value="Calcium-dependent phosphotriesterase"/>
    <property type="match status" value="1"/>
</dbReference>
<sequence length="210" mass="23541">MQAELIYDARATLGEGPFWDHQNDLLIWVDIEEGSVHFYNPANGQDKYRELGTRIGMAVPNTEGHIIAALQDGFAWIIEDSNPIYIADPENDLKNNRFNDGKCDPQGRLWAGTMDLEAEENCGSLYRMNEDLTVSQMISGVSISNGLAWSHDSKTMYYIDTLSYNVMSYGFSPTQISEKIGRTPATTGKWCLVLAEEGKLIKTNSILRGY</sequence>
<dbReference type="GO" id="GO:0019853">
    <property type="term" value="P:L-ascorbic acid biosynthetic process"/>
    <property type="evidence" value="ECO:0007669"/>
    <property type="project" value="TreeGrafter"/>
</dbReference>
<organism evidence="3">
    <name type="scientific">marine sediment metagenome</name>
    <dbReference type="NCBI Taxonomy" id="412755"/>
    <lineage>
        <taxon>unclassified sequences</taxon>
        <taxon>metagenomes</taxon>
        <taxon>ecological metagenomes</taxon>
    </lineage>
</organism>
<name>A0A0F9AE41_9ZZZZ</name>